<reference evidence="7 8" key="1">
    <citation type="submission" date="2018-07" db="EMBL/GenBank/DDBJ databases">
        <title>Venubactetium sediminum gen. nov., sp. nov., isolated from a marine solar saltern.</title>
        <authorList>
            <person name="Wang S."/>
        </authorList>
    </citation>
    <scope>NUCLEOTIDE SEQUENCE [LARGE SCALE GENOMIC DNA]</scope>
    <source>
        <strain evidence="7 8">WD2A32</strain>
    </source>
</reference>
<proteinExistence type="inferred from homology"/>
<dbReference type="InterPro" id="IPR039424">
    <property type="entry name" value="SBP_5"/>
</dbReference>
<dbReference type="SUPFAM" id="SSF53850">
    <property type="entry name" value="Periplasmic binding protein-like II"/>
    <property type="match status" value="1"/>
</dbReference>
<evidence type="ECO:0000256" key="2">
    <source>
        <dbReference type="ARBA" id="ARBA00005695"/>
    </source>
</evidence>
<dbReference type="PANTHER" id="PTHR30290">
    <property type="entry name" value="PERIPLASMIC BINDING COMPONENT OF ABC TRANSPORTER"/>
    <property type="match status" value="1"/>
</dbReference>
<gene>
    <name evidence="7" type="ORF">DRB17_01320</name>
</gene>
<organism evidence="7 8">
    <name type="scientific">Ferruginivarius sediminum</name>
    <dbReference type="NCBI Taxonomy" id="2661937"/>
    <lineage>
        <taxon>Bacteria</taxon>
        <taxon>Pseudomonadati</taxon>
        <taxon>Pseudomonadota</taxon>
        <taxon>Alphaproteobacteria</taxon>
        <taxon>Rhodospirillales</taxon>
        <taxon>Rhodospirillaceae</taxon>
        <taxon>Ferruginivarius</taxon>
    </lineage>
</organism>
<dbReference type="Pfam" id="PF00496">
    <property type="entry name" value="SBP_bac_5"/>
    <property type="match status" value="1"/>
</dbReference>
<feature type="domain" description="Solute-binding protein family 5" evidence="6">
    <location>
        <begin position="70"/>
        <end position="418"/>
    </location>
</feature>
<evidence type="ECO:0000313" key="8">
    <source>
        <dbReference type="Proteomes" id="UP000253941"/>
    </source>
</evidence>
<dbReference type="Gene3D" id="3.90.76.10">
    <property type="entry name" value="Dipeptide-binding Protein, Domain 1"/>
    <property type="match status" value="1"/>
</dbReference>
<dbReference type="CDD" id="cd00995">
    <property type="entry name" value="PBP2_NikA_DppA_OppA_like"/>
    <property type="match status" value="1"/>
</dbReference>
<feature type="chain" id="PRO_5016596593" evidence="5">
    <location>
        <begin position="26"/>
        <end position="498"/>
    </location>
</feature>
<keyword evidence="4 5" id="KW-0732">Signal</keyword>
<evidence type="ECO:0000256" key="3">
    <source>
        <dbReference type="ARBA" id="ARBA00022448"/>
    </source>
</evidence>
<evidence type="ECO:0000256" key="4">
    <source>
        <dbReference type="ARBA" id="ARBA00022729"/>
    </source>
</evidence>
<dbReference type="GO" id="GO:1904680">
    <property type="term" value="F:peptide transmembrane transporter activity"/>
    <property type="evidence" value="ECO:0007669"/>
    <property type="project" value="TreeGrafter"/>
</dbReference>
<evidence type="ECO:0000259" key="6">
    <source>
        <dbReference type="Pfam" id="PF00496"/>
    </source>
</evidence>
<dbReference type="InterPro" id="IPR030678">
    <property type="entry name" value="Peptide/Ni-bd"/>
</dbReference>
<dbReference type="PANTHER" id="PTHR30290:SF9">
    <property type="entry name" value="OLIGOPEPTIDE-BINDING PROTEIN APPA"/>
    <property type="match status" value="1"/>
</dbReference>
<dbReference type="GO" id="GO:0015833">
    <property type="term" value="P:peptide transport"/>
    <property type="evidence" value="ECO:0007669"/>
    <property type="project" value="TreeGrafter"/>
</dbReference>
<dbReference type="RefSeq" id="WP_114580349.1">
    <property type="nucleotide sequence ID" value="NZ_QPMH01000001.1"/>
</dbReference>
<keyword evidence="3" id="KW-0813">Transport</keyword>
<dbReference type="InterPro" id="IPR000914">
    <property type="entry name" value="SBP_5_dom"/>
</dbReference>
<dbReference type="GO" id="GO:0030288">
    <property type="term" value="C:outer membrane-bounded periplasmic space"/>
    <property type="evidence" value="ECO:0007669"/>
    <property type="project" value="UniProtKB-ARBA"/>
</dbReference>
<sequence>MRMKLAGVALAALMGIAAWSPSALADNTLVVAQEAEPVGLDLMRSSIQTTMSVSYNIHDTLFRPQGDASIRPALAKTWKQLDDRTWRVTLREDATFHDGTPVTAEAVKFSFNRIMSDALNSPNRGKLSAFDKVEVVDDRTVRISTKEPYAPGLYMLAYYLPIVPPHAVKEMGDEQYNVDPVGSGPYRLEEWKKGQEVVLKAYDDYYGPKPAYDTVTFRSIPEPEARVAALLTGEVDVISGIAYHQRERIRKSDNAHLTDQMGVMPYLGLNTYEAPFDDKRVRQAVNYAINRKLIVDALFDGEAILAEGVISPRTFGAAPDLEPYPYDPDKAKQLLKEAGHGDGLQARLAYPTYMTQIQQQAEIIQAQLAKVGIDVKLEPFERAVMWDRYKAQKHQMYIYWWDDAPEPDRYVYPLLHSESRDYYYKNPEVDKLLDKGRRTLDREARAKVYHEVDHVLYEDAPWAFLYIIPDVFGVANDVDYEGRRDGFLDMRSAKPSSN</sequence>
<name>A0A369TLQ2_9PROT</name>
<keyword evidence="8" id="KW-1185">Reference proteome</keyword>
<feature type="signal peptide" evidence="5">
    <location>
        <begin position="1"/>
        <end position="25"/>
    </location>
</feature>
<accession>A0A369TLQ2</accession>
<dbReference type="Proteomes" id="UP000253941">
    <property type="component" value="Unassembled WGS sequence"/>
</dbReference>
<dbReference type="EMBL" id="QPMH01000001">
    <property type="protein sequence ID" value="RDD63836.1"/>
    <property type="molecule type" value="Genomic_DNA"/>
</dbReference>
<evidence type="ECO:0000256" key="1">
    <source>
        <dbReference type="ARBA" id="ARBA00004418"/>
    </source>
</evidence>
<dbReference type="Gene3D" id="3.10.105.10">
    <property type="entry name" value="Dipeptide-binding Protein, Domain 3"/>
    <property type="match status" value="1"/>
</dbReference>
<comment type="caution">
    <text evidence="7">The sequence shown here is derived from an EMBL/GenBank/DDBJ whole genome shotgun (WGS) entry which is preliminary data.</text>
</comment>
<dbReference type="PIRSF" id="PIRSF002741">
    <property type="entry name" value="MppA"/>
    <property type="match status" value="1"/>
</dbReference>
<dbReference type="GO" id="GO:0043190">
    <property type="term" value="C:ATP-binding cassette (ABC) transporter complex"/>
    <property type="evidence" value="ECO:0007669"/>
    <property type="project" value="InterPro"/>
</dbReference>
<dbReference type="Gene3D" id="3.40.190.10">
    <property type="entry name" value="Periplasmic binding protein-like II"/>
    <property type="match status" value="1"/>
</dbReference>
<evidence type="ECO:0000256" key="5">
    <source>
        <dbReference type="SAM" id="SignalP"/>
    </source>
</evidence>
<comment type="subcellular location">
    <subcellularLocation>
        <location evidence="1">Periplasm</location>
    </subcellularLocation>
</comment>
<protein>
    <submittedName>
        <fullName evidence="7">ABC transporter substrate-binding protein</fullName>
    </submittedName>
</protein>
<dbReference type="AlphaFoldDB" id="A0A369TLQ2"/>
<evidence type="ECO:0000313" key="7">
    <source>
        <dbReference type="EMBL" id="RDD63836.1"/>
    </source>
</evidence>
<comment type="similarity">
    <text evidence="2">Belongs to the bacterial solute-binding protein 5 family.</text>
</comment>